<evidence type="ECO:0000256" key="1">
    <source>
        <dbReference type="ARBA" id="ARBA00023157"/>
    </source>
</evidence>
<protein>
    <submittedName>
        <fullName evidence="4">Copper type II ascorbate-dependent monooxygenase, C-terminal domain</fullName>
    </submittedName>
</protein>
<feature type="compositionally biased region" description="Low complexity" evidence="2">
    <location>
        <begin position="34"/>
        <end position="45"/>
    </location>
</feature>
<keyword evidence="1" id="KW-1015">Disulfide bond</keyword>
<gene>
    <name evidence="4" type="ORF">SAMN05216275_104125</name>
</gene>
<feature type="domain" description="Copper type II ascorbate-dependent monooxygenase C-terminal" evidence="3">
    <location>
        <begin position="295"/>
        <end position="394"/>
    </location>
</feature>
<evidence type="ECO:0000313" key="5">
    <source>
        <dbReference type="Proteomes" id="UP000199111"/>
    </source>
</evidence>
<evidence type="ECO:0000313" key="4">
    <source>
        <dbReference type="EMBL" id="SFI63465.1"/>
    </source>
</evidence>
<dbReference type="InterPro" id="IPR008977">
    <property type="entry name" value="PHM/PNGase_F_dom_sf"/>
</dbReference>
<dbReference type="GeneID" id="96297308"/>
<name>A0A1I3JU38_9ACTN</name>
<dbReference type="PROSITE" id="PS51257">
    <property type="entry name" value="PROKAR_LIPOPROTEIN"/>
    <property type="match status" value="1"/>
</dbReference>
<evidence type="ECO:0000259" key="3">
    <source>
        <dbReference type="Pfam" id="PF03712"/>
    </source>
</evidence>
<keyword evidence="4" id="KW-0503">Monooxygenase</keyword>
<dbReference type="Pfam" id="PF03712">
    <property type="entry name" value="Cu2_monoox_C"/>
    <property type="match status" value="1"/>
</dbReference>
<feature type="region of interest" description="Disordered" evidence="2">
    <location>
        <begin position="34"/>
        <end position="58"/>
    </location>
</feature>
<dbReference type="RefSeq" id="WP_245789183.1">
    <property type="nucleotide sequence ID" value="NZ_FOQY01000004.1"/>
</dbReference>
<dbReference type="Gene3D" id="2.60.120.310">
    <property type="entry name" value="Copper type II, ascorbate-dependent monooxygenase, N-terminal domain"/>
    <property type="match status" value="1"/>
</dbReference>
<organism evidence="4 5">
    <name type="scientific">Streptosporangium canum</name>
    <dbReference type="NCBI Taxonomy" id="324952"/>
    <lineage>
        <taxon>Bacteria</taxon>
        <taxon>Bacillati</taxon>
        <taxon>Actinomycetota</taxon>
        <taxon>Actinomycetes</taxon>
        <taxon>Streptosporangiales</taxon>
        <taxon>Streptosporangiaceae</taxon>
        <taxon>Streptosporangium</taxon>
    </lineage>
</organism>
<dbReference type="PANTHER" id="PTHR10157">
    <property type="entry name" value="DOPAMINE BETA HYDROXYLASE RELATED"/>
    <property type="match status" value="1"/>
</dbReference>
<dbReference type="InterPro" id="IPR000945">
    <property type="entry name" value="DBH-like"/>
</dbReference>
<evidence type="ECO:0000256" key="2">
    <source>
        <dbReference type="SAM" id="MobiDB-lite"/>
    </source>
</evidence>
<keyword evidence="5" id="KW-1185">Reference proteome</keyword>
<dbReference type="GO" id="GO:0005507">
    <property type="term" value="F:copper ion binding"/>
    <property type="evidence" value="ECO:0007669"/>
    <property type="project" value="InterPro"/>
</dbReference>
<dbReference type="InterPro" id="IPR014784">
    <property type="entry name" value="Cu2_ascorb_mOase-like_C"/>
</dbReference>
<dbReference type="SUPFAM" id="SSF49742">
    <property type="entry name" value="PHM/PNGase F"/>
    <property type="match status" value="2"/>
</dbReference>
<reference evidence="5" key="1">
    <citation type="submission" date="2016-10" db="EMBL/GenBank/DDBJ databases">
        <authorList>
            <person name="Varghese N."/>
            <person name="Submissions S."/>
        </authorList>
    </citation>
    <scope>NUCLEOTIDE SEQUENCE [LARGE SCALE GENOMIC DNA]</scope>
    <source>
        <strain evidence="5">CGMCC 4.2126</strain>
    </source>
</reference>
<dbReference type="PANTHER" id="PTHR10157:SF23">
    <property type="entry name" value="MOXD1 HOMOLOG 1"/>
    <property type="match status" value="1"/>
</dbReference>
<dbReference type="Gene3D" id="2.60.120.230">
    <property type="match status" value="1"/>
</dbReference>
<accession>A0A1I3JU38</accession>
<keyword evidence="4" id="KW-0560">Oxidoreductase</keyword>
<dbReference type="GO" id="GO:0004500">
    <property type="term" value="F:dopamine beta-monooxygenase activity"/>
    <property type="evidence" value="ECO:0007669"/>
    <property type="project" value="InterPro"/>
</dbReference>
<dbReference type="InterPro" id="IPR036939">
    <property type="entry name" value="Cu2_ascorb_mOase_N_sf"/>
</dbReference>
<sequence>MRHAVRPVRWVAGMAIALATVLLIASCSGQRHPAASNAPSAAAGTGAHGGHGKPFTPPAVAPLRASERFVNLKLPQPYTPSAPSGGTDEYRCFLVDPGLTGRAFLTGSQFLPQNTDIVHHAIIFRVDPGQAETAGKLDASTPGEGWTCFGDAGVEDGDWVGHWAPGADETLLTQKVGYPMPAGSKLIIQVHYNLLAAEGKPVGSDQSGLRLRLTDGEADLAPLITDQLPAPVELPCTAEESGPLCDREAAVRDVVHRFGDQAGRSVTELNGFCNGGRPPVAAATQHCERKAEGPATVYAVAGHMHLLGRSIKVELNPGRPGARTLLDIPAYDFDEQAIRPLPEPVAVKAGDTLRVTCTHDAGLRKMLPAMRGLPPRYVVWGEGTSDEMCLGLLMLSPAAGAAG</sequence>
<dbReference type="InterPro" id="IPR024548">
    <property type="entry name" value="Cu2_monoox_C"/>
</dbReference>
<dbReference type="AlphaFoldDB" id="A0A1I3JU38"/>
<proteinExistence type="predicted"/>
<dbReference type="EMBL" id="FOQY01000004">
    <property type="protein sequence ID" value="SFI63465.1"/>
    <property type="molecule type" value="Genomic_DNA"/>
</dbReference>
<dbReference type="Proteomes" id="UP000199111">
    <property type="component" value="Unassembled WGS sequence"/>
</dbReference>